<evidence type="ECO:0000313" key="8">
    <source>
        <dbReference type="Proteomes" id="UP000295293"/>
    </source>
</evidence>
<dbReference type="GO" id="GO:0004252">
    <property type="term" value="F:serine-type endopeptidase activity"/>
    <property type="evidence" value="ECO:0007669"/>
    <property type="project" value="InterPro"/>
</dbReference>
<dbReference type="InterPro" id="IPR000601">
    <property type="entry name" value="PKD_dom"/>
</dbReference>
<dbReference type="Gene3D" id="2.130.10.10">
    <property type="entry name" value="YVTN repeat-like/Quinoprotein amine dehydrogenase"/>
    <property type="match status" value="1"/>
</dbReference>
<feature type="chain" id="PRO_5020566772" evidence="4">
    <location>
        <begin position="28"/>
        <end position="964"/>
    </location>
</feature>
<feature type="domain" description="PKD" evidence="5">
    <location>
        <begin position="574"/>
        <end position="654"/>
    </location>
</feature>
<dbReference type="InterPro" id="IPR036278">
    <property type="entry name" value="Sialidase_sf"/>
</dbReference>
<dbReference type="InterPro" id="IPR022409">
    <property type="entry name" value="PKD/Chitinase_dom"/>
</dbReference>
<evidence type="ECO:0000256" key="4">
    <source>
        <dbReference type="SAM" id="SignalP"/>
    </source>
</evidence>
<dbReference type="InterPro" id="IPR035986">
    <property type="entry name" value="PKD_dom_sf"/>
</dbReference>
<protein>
    <submittedName>
        <fullName evidence="7">PKD repeat protein</fullName>
    </submittedName>
</protein>
<keyword evidence="3" id="KW-0378">Hydrolase</keyword>
<name>A0A4R6YJ00_9GAMM</name>
<feature type="domain" description="P/Homo B" evidence="6">
    <location>
        <begin position="850"/>
        <end position="964"/>
    </location>
</feature>
<evidence type="ECO:0000313" key="7">
    <source>
        <dbReference type="EMBL" id="TDR36687.1"/>
    </source>
</evidence>
<dbReference type="PROSITE" id="PS50093">
    <property type="entry name" value="PKD"/>
    <property type="match status" value="2"/>
</dbReference>
<dbReference type="InterPro" id="IPR007280">
    <property type="entry name" value="Peptidase_C_arc/bac"/>
</dbReference>
<keyword evidence="4" id="KW-0732">Signal</keyword>
<dbReference type="CDD" id="cd00146">
    <property type="entry name" value="PKD"/>
    <property type="match status" value="2"/>
</dbReference>
<dbReference type="InterPro" id="IPR008979">
    <property type="entry name" value="Galactose-bd-like_sf"/>
</dbReference>
<dbReference type="InterPro" id="IPR002884">
    <property type="entry name" value="P_dom"/>
</dbReference>
<dbReference type="InterPro" id="IPR013783">
    <property type="entry name" value="Ig-like_fold"/>
</dbReference>
<dbReference type="Gene3D" id="2.60.120.260">
    <property type="entry name" value="Galactose-binding domain-like"/>
    <property type="match status" value="1"/>
</dbReference>
<dbReference type="EMBL" id="SNZH01000027">
    <property type="protein sequence ID" value="TDR36687.1"/>
    <property type="molecule type" value="Genomic_DNA"/>
</dbReference>
<keyword evidence="8" id="KW-1185">Reference proteome</keyword>
<dbReference type="GO" id="GO:0006508">
    <property type="term" value="P:proteolysis"/>
    <property type="evidence" value="ECO:0007669"/>
    <property type="project" value="UniProtKB-KW"/>
</dbReference>
<comment type="cofactor">
    <cofactor evidence="1">
        <name>Ca(2+)</name>
        <dbReference type="ChEBI" id="CHEBI:29108"/>
    </cofactor>
</comment>
<accession>A0A4R6YJ00</accession>
<feature type="domain" description="PKD" evidence="5">
    <location>
        <begin position="658"/>
        <end position="745"/>
    </location>
</feature>
<dbReference type="Pfam" id="PF18911">
    <property type="entry name" value="PKD_4"/>
    <property type="match status" value="2"/>
</dbReference>
<feature type="signal peptide" evidence="4">
    <location>
        <begin position="1"/>
        <end position="27"/>
    </location>
</feature>
<dbReference type="Proteomes" id="UP000295293">
    <property type="component" value="Unassembled WGS sequence"/>
</dbReference>
<dbReference type="InterPro" id="IPR015943">
    <property type="entry name" value="WD40/YVTN_repeat-like_dom_sf"/>
</dbReference>
<evidence type="ECO:0000256" key="3">
    <source>
        <dbReference type="ARBA" id="ARBA00022801"/>
    </source>
</evidence>
<dbReference type="Gene3D" id="2.60.40.10">
    <property type="entry name" value="Immunoglobulins"/>
    <property type="match status" value="2"/>
</dbReference>
<gene>
    <name evidence="7" type="ORF">DFR29_12737</name>
</gene>
<dbReference type="AlphaFoldDB" id="A0A4R6YJ00"/>
<reference evidence="7 8" key="1">
    <citation type="submission" date="2019-03" db="EMBL/GenBank/DDBJ databases">
        <title>Genomic Encyclopedia of Type Strains, Phase IV (KMG-IV): sequencing the most valuable type-strain genomes for metagenomic binning, comparative biology and taxonomic classification.</title>
        <authorList>
            <person name="Goeker M."/>
        </authorList>
    </citation>
    <scope>NUCLEOTIDE SEQUENCE [LARGE SCALE GENOMIC DNA]</scope>
    <source>
        <strain evidence="7 8">DSM 21667</strain>
    </source>
</reference>
<comment type="caution">
    <text evidence="7">The sequence shown here is derived from an EMBL/GenBank/DDBJ whole genome shotgun (WGS) entry which is preliminary data.</text>
</comment>
<dbReference type="SUPFAM" id="SSF49785">
    <property type="entry name" value="Galactose-binding domain-like"/>
    <property type="match status" value="1"/>
</dbReference>
<dbReference type="Gene3D" id="2.60.120.380">
    <property type="match status" value="1"/>
</dbReference>
<evidence type="ECO:0000256" key="1">
    <source>
        <dbReference type="ARBA" id="ARBA00001913"/>
    </source>
</evidence>
<dbReference type="PROSITE" id="PS51257">
    <property type="entry name" value="PROKAR_LIPOPROTEIN"/>
    <property type="match status" value="1"/>
</dbReference>
<dbReference type="SMART" id="SM00089">
    <property type="entry name" value="PKD"/>
    <property type="match status" value="2"/>
</dbReference>
<keyword evidence="2" id="KW-0645">Protease</keyword>
<dbReference type="CDD" id="cd15482">
    <property type="entry name" value="Sialidase_non-viral"/>
    <property type="match status" value="2"/>
</dbReference>
<evidence type="ECO:0000256" key="2">
    <source>
        <dbReference type="ARBA" id="ARBA00022670"/>
    </source>
</evidence>
<proteinExistence type="predicted"/>
<dbReference type="PROSITE" id="PS51829">
    <property type="entry name" value="P_HOMO_B"/>
    <property type="match status" value="1"/>
</dbReference>
<dbReference type="RefSeq" id="WP_208113756.1">
    <property type="nucleotide sequence ID" value="NZ_SNZH01000027.1"/>
</dbReference>
<evidence type="ECO:0000259" key="5">
    <source>
        <dbReference type="PROSITE" id="PS50093"/>
    </source>
</evidence>
<dbReference type="Gene3D" id="2.120.10.10">
    <property type="match status" value="1"/>
</dbReference>
<dbReference type="SUPFAM" id="SSF50939">
    <property type="entry name" value="Sialidases"/>
    <property type="match status" value="1"/>
</dbReference>
<sequence length="964" mass="100223">MSNSRIGRLSLLAAGLFGCALGFALQAEEEHSIGRAVAFSIDASKGADKRVDYTALQALGPWDDRNYALTAADLALLSKNEADTIVAIPVFYRVEMRKANKELPTFGPVQYPRSALNGYLAKYGGYRIDGKTYTAVSADAAGAYRVHESLPRDEASRNSVFQNFLGGEKRITTPAGASESAVAINPVNTNIVIAGTNGPGSGQKMWRSTDGGQSWGSAIALAGTCCDPAVGWSPDGTVGYASALSSVVGSGTNVYFYRSTDNGASWTRSATLSNQNTSDKEYLHVDMHATSPHKGNIYVAWHDNNIQKIARSTNGGTAFGATLTLDGANRGIGSDITSDTAGNVYFFYPATSGGSLGKAIRMAKSTDGGASFGSASTVSTTNADFDFPIPAMESRRAFIYVSVDTDRSGGSFNNSLYVSWTDTSTTENNTSATANHAIIRVARSRDGGATWQISSPHSSSDVSTVDRFNQWLSVDRNGRVFVMYYDTRHSSGRSGTDLYYAVSSDGGVTWGTATRLTTVTSKNISEANEWGDYNGMDVALNEIMAIYTDNRDESGGTAESKDVYGIGGFAGPAGNQAPVANFSAATSGLTATFTDSSSDSDGTIASRSWNFGDSSTSTATNPSKTYAAAGTYTVTLTVTDNAGATNTTSKPVTVSSGSNVPPVANFSVATSGLTATFTDSSSDSDGTIAARSWNFGDGSTSTATSPSKTYAAAGTYTVTLTVTDNSGATNTTSKPATVTAPPGGNVLQNGVAITGQSGATGSNTYYTMVVPAGASNLKFVTSGGTGDADLYARFGSQPTTTTYDCRSESGTNAETCTIATAQAGTYHVLVRGYATYSGLGITGSYTTGGGGTQTYTNTTDFTITDNTTVDSPITVSGRTGNAPSNASVTVAIVHTYQGDLKVDLVAPDGSLYNIHNRTGSSTQNINKTVTLNLSSEALNGTWKLRVNDNGAGDSGRIDSWSVTF</sequence>
<dbReference type="Pfam" id="PF04151">
    <property type="entry name" value="PPC"/>
    <property type="match status" value="1"/>
</dbReference>
<dbReference type="SUPFAM" id="SSF49299">
    <property type="entry name" value="PKD domain"/>
    <property type="match status" value="2"/>
</dbReference>
<evidence type="ECO:0000259" key="6">
    <source>
        <dbReference type="PROSITE" id="PS51829"/>
    </source>
</evidence>
<organism evidence="7 8">
    <name type="scientific">Tahibacter aquaticus</name>
    <dbReference type="NCBI Taxonomy" id="520092"/>
    <lineage>
        <taxon>Bacteria</taxon>
        <taxon>Pseudomonadati</taxon>
        <taxon>Pseudomonadota</taxon>
        <taxon>Gammaproteobacteria</taxon>
        <taxon>Lysobacterales</taxon>
        <taxon>Rhodanobacteraceae</taxon>
        <taxon>Tahibacter</taxon>
    </lineage>
</organism>
<dbReference type="Pfam" id="PF01483">
    <property type="entry name" value="P_proprotein"/>
    <property type="match status" value="1"/>
</dbReference>